<comment type="caution">
    <text evidence="4">The sequence shown here is derived from an EMBL/GenBank/DDBJ whole genome shotgun (WGS) entry which is preliminary data.</text>
</comment>
<sequence>MAFTSPLFNLALVLVCVVASLDPSAEGHHISLRHPFIRVLAEELVATAPSENLFLCPMNVTDGVDLSSWPSEEVTIDGTLCMDYDELMEVDKRGDFLKCLTEVTNATTHALDMLGIDASIIHGTLLGWQRHDKGHIPWDADADLTIMQSHCEQAFSKHGTEQHKNMAALIKSNLPTDSYYRVAGIVFGVGSEFRPDEWTGCDAQEFRIIHDYKDVTCHADVFQLLQSNYPGGEECASCPGYDEGIVTVCREADNSCALYDDYFPMKWDKQDGGDVKIPNRSIAALESNFGSLSWKLLNLKKVPRNHEFATSMLVVGQSLMSNETALPSSANLRVPQSVLAEVDSSVMALRDRFTSNRDVMTAVKISAVNWPQASDVAAVSNVDTHTVSLIIGMVCFLLIFFVVYSFFNRSRVGVSSTGESPTDSANSLLNLVDVIKRE</sequence>
<keyword evidence="1" id="KW-0812">Transmembrane</keyword>
<dbReference type="PANTHER" id="PTHR43404:SF1">
    <property type="entry name" value="MNN4P"/>
    <property type="match status" value="1"/>
</dbReference>
<dbReference type="AlphaFoldDB" id="A0A7J6LUC2"/>
<dbReference type="Proteomes" id="UP000572268">
    <property type="component" value="Unassembled WGS sequence"/>
</dbReference>
<gene>
    <name evidence="4" type="ORF">FOL46_005315</name>
</gene>
<feature type="domain" description="LicD/FKTN/FKRP nucleotidyltransferase" evidence="3">
    <location>
        <begin position="115"/>
        <end position="153"/>
    </location>
</feature>
<dbReference type="EMBL" id="JABANN010000320">
    <property type="protein sequence ID" value="KAF4662411.1"/>
    <property type="molecule type" value="Genomic_DNA"/>
</dbReference>
<dbReference type="InterPro" id="IPR007074">
    <property type="entry name" value="LicD/FKTN/FKRP_NTP_transf"/>
</dbReference>
<evidence type="ECO:0000313" key="5">
    <source>
        <dbReference type="Proteomes" id="UP000572268"/>
    </source>
</evidence>
<evidence type="ECO:0000256" key="1">
    <source>
        <dbReference type="SAM" id="Phobius"/>
    </source>
</evidence>
<evidence type="ECO:0000259" key="3">
    <source>
        <dbReference type="Pfam" id="PF04991"/>
    </source>
</evidence>
<evidence type="ECO:0000256" key="2">
    <source>
        <dbReference type="SAM" id="SignalP"/>
    </source>
</evidence>
<dbReference type="Pfam" id="PF04991">
    <property type="entry name" value="LicD"/>
    <property type="match status" value="1"/>
</dbReference>
<keyword evidence="1" id="KW-0472">Membrane</keyword>
<dbReference type="InterPro" id="IPR052942">
    <property type="entry name" value="LPS_cholinephosphotransferase"/>
</dbReference>
<evidence type="ECO:0000313" key="4">
    <source>
        <dbReference type="EMBL" id="KAF4662411.1"/>
    </source>
</evidence>
<dbReference type="GO" id="GO:0009100">
    <property type="term" value="P:glycoprotein metabolic process"/>
    <property type="evidence" value="ECO:0007669"/>
    <property type="project" value="UniProtKB-ARBA"/>
</dbReference>
<feature type="transmembrane region" description="Helical" evidence="1">
    <location>
        <begin position="387"/>
        <end position="407"/>
    </location>
</feature>
<keyword evidence="1" id="KW-1133">Transmembrane helix</keyword>
<protein>
    <recommendedName>
        <fullName evidence="3">LicD/FKTN/FKRP nucleotidyltransferase domain-containing protein</fullName>
    </recommendedName>
</protein>
<reference evidence="4 5" key="1">
    <citation type="submission" date="2020-04" db="EMBL/GenBank/DDBJ databases">
        <title>Perkinsus olseni comparative genomics.</title>
        <authorList>
            <person name="Bogema D.R."/>
        </authorList>
    </citation>
    <scope>NUCLEOTIDE SEQUENCE [LARGE SCALE GENOMIC DNA]</scope>
    <source>
        <strain evidence="4">ATCC PRA-31</strain>
    </source>
</reference>
<organism evidence="4 5">
    <name type="scientific">Perkinsus olseni</name>
    <name type="common">Perkinsus atlanticus</name>
    <dbReference type="NCBI Taxonomy" id="32597"/>
    <lineage>
        <taxon>Eukaryota</taxon>
        <taxon>Sar</taxon>
        <taxon>Alveolata</taxon>
        <taxon>Perkinsozoa</taxon>
        <taxon>Perkinsea</taxon>
        <taxon>Perkinsida</taxon>
        <taxon>Perkinsidae</taxon>
        <taxon>Perkinsus</taxon>
    </lineage>
</organism>
<accession>A0A7J6LUC2</accession>
<dbReference type="PANTHER" id="PTHR43404">
    <property type="entry name" value="LIPOPOLYSACCHARIDE CHOLINEPHOSPHOTRANSFERASE LICD"/>
    <property type="match status" value="1"/>
</dbReference>
<feature type="signal peptide" evidence="2">
    <location>
        <begin position="1"/>
        <end position="27"/>
    </location>
</feature>
<keyword evidence="2" id="KW-0732">Signal</keyword>
<proteinExistence type="predicted"/>
<name>A0A7J6LUC2_PEROL</name>
<feature type="chain" id="PRO_5029746644" description="LicD/FKTN/FKRP nucleotidyltransferase domain-containing protein" evidence="2">
    <location>
        <begin position="28"/>
        <end position="438"/>
    </location>
</feature>